<feature type="signal peptide" evidence="1">
    <location>
        <begin position="1"/>
        <end position="18"/>
    </location>
</feature>
<dbReference type="AlphaFoldDB" id="A0A1Z5KN11"/>
<gene>
    <name evidence="2" type="ORF">FisN_13Hh179</name>
</gene>
<sequence>MRFLYLPFYLLLASPTGALQQPTPTTTFTKACASVALCTSLLTQTALPVAADDGASIRVEVNRPYIVELLRNKQERQAYVEKLQFVADGAKYVLEPIVKVELPTNTKDFVKDALRGKADVKVNGLDFAVKVVASEKGSVTVQLSSDLLPRLPVVGLPGTSPVVNAASEAVSEAVSDSTPVVLDFMQRVQAARQRQLQRPPFWTTPINAEKVRLDLSLGTKEIHRAITPLDIAGVASLGVGAAYGASYWYYLELQSAEERASAEKKQKAAEKKKKAPATEAVVEAAKPLKPAEVKKAPKKVEKKEKIEVAAATSTVEPPLLQTRVRRSFGQKKLGFVRRLFKRS</sequence>
<dbReference type="InParanoid" id="A0A1Z5KN11"/>
<evidence type="ECO:0000313" key="2">
    <source>
        <dbReference type="EMBL" id="GAX27723.1"/>
    </source>
</evidence>
<accession>A0A1Z5KN11</accession>
<evidence type="ECO:0000313" key="3">
    <source>
        <dbReference type="Proteomes" id="UP000198406"/>
    </source>
</evidence>
<keyword evidence="1" id="KW-0732">Signal</keyword>
<dbReference type="EMBL" id="BDSP01000259">
    <property type="protein sequence ID" value="GAX27723.1"/>
    <property type="molecule type" value="Genomic_DNA"/>
</dbReference>
<organism evidence="2 3">
    <name type="scientific">Fistulifera solaris</name>
    <name type="common">Oleaginous diatom</name>
    <dbReference type="NCBI Taxonomy" id="1519565"/>
    <lineage>
        <taxon>Eukaryota</taxon>
        <taxon>Sar</taxon>
        <taxon>Stramenopiles</taxon>
        <taxon>Ochrophyta</taxon>
        <taxon>Bacillariophyta</taxon>
        <taxon>Bacillariophyceae</taxon>
        <taxon>Bacillariophycidae</taxon>
        <taxon>Naviculales</taxon>
        <taxon>Naviculaceae</taxon>
        <taxon>Fistulifera</taxon>
    </lineage>
</organism>
<feature type="chain" id="PRO_5012916058" evidence="1">
    <location>
        <begin position="19"/>
        <end position="343"/>
    </location>
</feature>
<comment type="caution">
    <text evidence="2">The sequence shown here is derived from an EMBL/GenBank/DDBJ whole genome shotgun (WGS) entry which is preliminary data.</text>
</comment>
<keyword evidence="3" id="KW-1185">Reference proteome</keyword>
<protein>
    <submittedName>
        <fullName evidence="2">Uncharacterized protein</fullName>
    </submittedName>
</protein>
<proteinExistence type="predicted"/>
<evidence type="ECO:0000256" key="1">
    <source>
        <dbReference type="SAM" id="SignalP"/>
    </source>
</evidence>
<reference evidence="2 3" key="1">
    <citation type="journal article" date="2015" name="Plant Cell">
        <title>Oil accumulation by the oleaginous diatom Fistulifera solaris as revealed by the genome and transcriptome.</title>
        <authorList>
            <person name="Tanaka T."/>
            <person name="Maeda Y."/>
            <person name="Veluchamy A."/>
            <person name="Tanaka M."/>
            <person name="Abida H."/>
            <person name="Marechal E."/>
            <person name="Bowler C."/>
            <person name="Muto M."/>
            <person name="Sunaga Y."/>
            <person name="Tanaka M."/>
            <person name="Yoshino T."/>
            <person name="Taniguchi T."/>
            <person name="Fukuda Y."/>
            <person name="Nemoto M."/>
            <person name="Matsumoto M."/>
            <person name="Wong P.S."/>
            <person name="Aburatani S."/>
            <person name="Fujibuchi W."/>
        </authorList>
    </citation>
    <scope>NUCLEOTIDE SEQUENCE [LARGE SCALE GENOMIC DNA]</scope>
    <source>
        <strain evidence="2 3">JPCC DA0580</strain>
    </source>
</reference>
<dbReference type="Proteomes" id="UP000198406">
    <property type="component" value="Unassembled WGS sequence"/>
</dbReference>
<name>A0A1Z5KN11_FISSO</name>